<accession>T0HNJ6</accession>
<keyword evidence="6 7" id="KW-0961">Cell wall biogenesis/degradation</keyword>
<dbReference type="eggNOG" id="COG1376">
    <property type="taxonomic scope" value="Bacteria"/>
</dbReference>
<proteinExistence type="inferred from homology"/>
<dbReference type="EMBL" id="ATHL01000086">
    <property type="protein sequence ID" value="EQB13743.1"/>
    <property type="molecule type" value="Genomic_DNA"/>
</dbReference>
<dbReference type="PANTHER" id="PTHR30582:SF30">
    <property type="entry name" value="BLR4375 PROTEIN"/>
    <property type="match status" value="1"/>
</dbReference>
<dbReference type="InterPro" id="IPR036366">
    <property type="entry name" value="PGBDSf"/>
</dbReference>
<evidence type="ECO:0000256" key="7">
    <source>
        <dbReference type="PROSITE-ProRule" id="PRU01373"/>
    </source>
</evidence>
<evidence type="ECO:0000256" key="6">
    <source>
        <dbReference type="ARBA" id="ARBA00023316"/>
    </source>
</evidence>
<dbReference type="UniPathway" id="UPA00219"/>
<gene>
    <name evidence="10" type="ORF">L284_13800</name>
</gene>
<dbReference type="eggNOG" id="COG3409">
    <property type="taxonomic scope" value="Bacteria"/>
</dbReference>
<dbReference type="GO" id="GO:0071972">
    <property type="term" value="F:peptidoglycan L,D-transpeptidase activity"/>
    <property type="evidence" value="ECO:0007669"/>
    <property type="project" value="TreeGrafter"/>
</dbReference>
<dbReference type="Pfam" id="PF01471">
    <property type="entry name" value="PG_binding_1"/>
    <property type="match status" value="1"/>
</dbReference>
<keyword evidence="5 7" id="KW-0573">Peptidoglycan synthesis</keyword>
<dbReference type="GO" id="GO:0005576">
    <property type="term" value="C:extracellular region"/>
    <property type="evidence" value="ECO:0007669"/>
    <property type="project" value="TreeGrafter"/>
</dbReference>
<evidence type="ECO:0000313" key="11">
    <source>
        <dbReference type="Proteomes" id="UP000015527"/>
    </source>
</evidence>
<keyword evidence="11" id="KW-1185">Reference proteome</keyword>
<evidence type="ECO:0000256" key="5">
    <source>
        <dbReference type="ARBA" id="ARBA00022984"/>
    </source>
</evidence>
<evidence type="ECO:0000256" key="1">
    <source>
        <dbReference type="ARBA" id="ARBA00004752"/>
    </source>
</evidence>
<dbReference type="InterPro" id="IPR002477">
    <property type="entry name" value="Peptidoglycan-bd-like"/>
</dbReference>
<dbReference type="Gene3D" id="2.40.440.10">
    <property type="entry name" value="L,D-transpeptidase catalytic domain-like"/>
    <property type="match status" value="1"/>
</dbReference>
<evidence type="ECO:0000256" key="3">
    <source>
        <dbReference type="ARBA" id="ARBA00022679"/>
    </source>
</evidence>
<keyword evidence="3" id="KW-0808">Transferase</keyword>
<evidence type="ECO:0000256" key="4">
    <source>
        <dbReference type="ARBA" id="ARBA00022960"/>
    </source>
</evidence>
<evidence type="ECO:0000256" key="8">
    <source>
        <dbReference type="SAM" id="MobiDB-lite"/>
    </source>
</evidence>
<feature type="region of interest" description="Disordered" evidence="8">
    <location>
        <begin position="48"/>
        <end position="77"/>
    </location>
</feature>
<dbReference type="Proteomes" id="UP000015527">
    <property type="component" value="Unassembled WGS sequence"/>
</dbReference>
<protein>
    <recommendedName>
        <fullName evidence="9">L,D-TPase catalytic domain-containing protein</fullName>
    </recommendedName>
</protein>
<dbReference type="InterPro" id="IPR050979">
    <property type="entry name" value="LD-transpeptidase"/>
</dbReference>
<sequence length="382" mass="40486">MKSGGDGSRKALHALDKAEEKSKDARSMRSLPLSFAAVLLLSACHSGDRDSAGGGREGGQTSSNPMAFADAPGGGATEAADSLVMRAQVALDRQGFSPGVIEGRENASYGLALRGFQEARGIPASGKLDPATQQALFSDKQSATRNVVIPRAFARGPFFPDLPKDMAGQAEFDHLGYRSMSEALAERFHTTPETLLALNGPGTVLGAGRTIRVPDIPDAALAQIPDDKNGWAETLQRLGVAGEQPEADHIVVDKSDGALRAYDKAGKLIAQFPVTTGSGHDPLPLGTWKIVGEARNPDYHFNPDLFWDAKKNAKDKLLPPGPNGPVGVVWLDLSKEHYGIHGTPEPQNIGKTESHGCVRLTNWDAARLAQMVSAGTKVVFQA</sequence>
<dbReference type="PATRIC" id="fig|1096930.3.peg.2745"/>
<comment type="caution">
    <text evidence="10">The sequence shown here is derived from an EMBL/GenBank/DDBJ whole genome shotgun (WGS) entry which is preliminary data.</text>
</comment>
<dbReference type="InterPro" id="IPR038063">
    <property type="entry name" value="Transpep_catalytic_dom"/>
</dbReference>
<comment type="similarity">
    <text evidence="2">Belongs to the YkuD family.</text>
</comment>
<feature type="compositionally biased region" description="Basic and acidic residues" evidence="8">
    <location>
        <begin position="7"/>
        <end position="27"/>
    </location>
</feature>
<dbReference type="SUPFAM" id="SSF47090">
    <property type="entry name" value="PGBD-like"/>
    <property type="match status" value="1"/>
</dbReference>
<feature type="active site" description="Nucleophile" evidence="7">
    <location>
        <position position="357"/>
    </location>
</feature>
<dbReference type="SUPFAM" id="SSF141523">
    <property type="entry name" value="L,D-transpeptidase catalytic domain-like"/>
    <property type="match status" value="1"/>
</dbReference>
<dbReference type="GO" id="GO:0018104">
    <property type="term" value="P:peptidoglycan-protein cross-linking"/>
    <property type="evidence" value="ECO:0007669"/>
    <property type="project" value="TreeGrafter"/>
</dbReference>
<feature type="region of interest" description="Disordered" evidence="8">
    <location>
        <begin position="1"/>
        <end position="27"/>
    </location>
</feature>
<dbReference type="GO" id="GO:0008360">
    <property type="term" value="P:regulation of cell shape"/>
    <property type="evidence" value="ECO:0007669"/>
    <property type="project" value="UniProtKB-UniRule"/>
</dbReference>
<feature type="active site" description="Proton donor/acceptor" evidence="7">
    <location>
        <position position="341"/>
    </location>
</feature>
<dbReference type="Pfam" id="PF03734">
    <property type="entry name" value="YkuD"/>
    <property type="match status" value="1"/>
</dbReference>
<keyword evidence="4 7" id="KW-0133">Cell shape</keyword>
<dbReference type="GO" id="GO:0016740">
    <property type="term" value="F:transferase activity"/>
    <property type="evidence" value="ECO:0007669"/>
    <property type="project" value="UniProtKB-KW"/>
</dbReference>
<comment type="pathway">
    <text evidence="1 7">Cell wall biogenesis; peptidoglycan biosynthesis.</text>
</comment>
<dbReference type="CDD" id="cd16913">
    <property type="entry name" value="YkuD_like"/>
    <property type="match status" value="1"/>
</dbReference>
<evidence type="ECO:0000256" key="2">
    <source>
        <dbReference type="ARBA" id="ARBA00005992"/>
    </source>
</evidence>
<dbReference type="InterPro" id="IPR036365">
    <property type="entry name" value="PGBD-like_sf"/>
</dbReference>
<evidence type="ECO:0000313" key="10">
    <source>
        <dbReference type="EMBL" id="EQB13743.1"/>
    </source>
</evidence>
<name>T0HNJ6_9SPHN</name>
<dbReference type="PROSITE" id="PS52029">
    <property type="entry name" value="LD_TPASE"/>
    <property type="match status" value="1"/>
</dbReference>
<reference evidence="10 11" key="1">
    <citation type="journal article" date="2013" name="Genome Announc.">
        <title>Genome Sequence of Novosphingobium lindaniclasticum LE124T, Isolated from a Hexachlorocyclohexane Dumpsite.</title>
        <authorList>
            <person name="Saxena A."/>
            <person name="Nayyar N."/>
            <person name="Sangwan N."/>
            <person name="Kumari R."/>
            <person name="Khurana J.P."/>
            <person name="Lal R."/>
        </authorList>
    </citation>
    <scope>NUCLEOTIDE SEQUENCE [LARGE SCALE GENOMIC DNA]</scope>
    <source>
        <strain evidence="10 11">LE124</strain>
    </source>
</reference>
<organism evidence="10 11">
    <name type="scientific">Novosphingobium lindaniclasticum LE124</name>
    <dbReference type="NCBI Taxonomy" id="1096930"/>
    <lineage>
        <taxon>Bacteria</taxon>
        <taxon>Pseudomonadati</taxon>
        <taxon>Pseudomonadota</taxon>
        <taxon>Alphaproteobacteria</taxon>
        <taxon>Sphingomonadales</taxon>
        <taxon>Sphingomonadaceae</taxon>
        <taxon>Novosphingobium</taxon>
    </lineage>
</organism>
<feature type="domain" description="L,D-TPase catalytic" evidence="9">
    <location>
        <begin position="248"/>
        <end position="381"/>
    </location>
</feature>
<dbReference type="Gene3D" id="1.10.101.10">
    <property type="entry name" value="PGBD-like superfamily/PGBD"/>
    <property type="match status" value="1"/>
</dbReference>
<evidence type="ECO:0000259" key="9">
    <source>
        <dbReference type="PROSITE" id="PS52029"/>
    </source>
</evidence>
<dbReference type="InterPro" id="IPR005490">
    <property type="entry name" value="LD_TPept_cat_dom"/>
</dbReference>
<dbReference type="GO" id="GO:0071555">
    <property type="term" value="P:cell wall organization"/>
    <property type="evidence" value="ECO:0007669"/>
    <property type="project" value="UniProtKB-UniRule"/>
</dbReference>
<dbReference type="AlphaFoldDB" id="T0HNJ6"/>
<dbReference type="PANTHER" id="PTHR30582">
    <property type="entry name" value="L,D-TRANSPEPTIDASE"/>
    <property type="match status" value="1"/>
</dbReference>